<dbReference type="InterPro" id="IPR005644">
    <property type="entry name" value="NolW-like"/>
</dbReference>
<keyword evidence="3" id="KW-0472">Membrane</keyword>
<evidence type="ECO:0000259" key="7">
    <source>
        <dbReference type="Pfam" id="PF00263"/>
    </source>
</evidence>
<dbReference type="Pfam" id="PF00263">
    <property type="entry name" value="Secretin"/>
    <property type="match status" value="1"/>
</dbReference>
<dbReference type="InterPro" id="IPR004846">
    <property type="entry name" value="T2SS/T3SS_dom"/>
</dbReference>
<evidence type="ECO:0000256" key="2">
    <source>
        <dbReference type="ARBA" id="ARBA00022729"/>
    </source>
</evidence>
<feature type="domain" description="Type II/III secretion system secretin-like" evidence="7">
    <location>
        <begin position="827"/>
        <end position="1000"/>
    </location>
</feature>
<protein>
    <submittedName>
        <fullName evidence="9">Type II secretion system protein D</fullName>
    </submittedName>
</protein>
<keyword evidence="5" id="KW-0813">Transport</keyword>
<evidence type="ECO:0000256" key="1">
    <source>
        <dbReference type="ARBA" id="ARBA00004370"/>
    </source>
</evidence>
<proteinExistence type="inferred from homology"/>
<comment type="subcellular location">
    <subcellularLocation>
        <location evidence="5">Cell outer membrane</location>
    </subcellularLocation>
    <subcellularLocation>
        <location evidence="1">Membrane</location>
    </subcellularLocation>
</comment>
<feature type="domain" description="NolW-like" evidence="8">
    <location>
        <begin position="537"/>
        <end position="606"/>
    </location>
</feature>
<reference evidence="9 10" key="1">
    <citation type="submission" date="2019-02" db="EMBL/GenBank/DDBJ databases">
        <title>Deep-cultivation of Planctomycetes and their phenomic and genomic characterization uncovers novel biology.</title>
        <authorList>
            <person name="Wiegand S."/>
            <person name="Jogler M."/>
            <person name="Boedeker C."/>
            <person name="Pinto D."/>
            <person name="Vollmers J."/>
            <person name="Rivas-Marin E."/>
            <person name="Kohn T."/>
            <person name="Peeters S.H."/>
            <person name="Heuer A."/>
            <person name="Rast P."/>
            <person name="Oberbeckmann S."/>
            <person name="Bunk B."/>
            <person name="Jeske O."/>
            <person name="Meyerdierks A."/>
            <person name="Storesund J.E."/>
            <person name="Kallscheuer N."/>
            <person name="Luecker S."/>
            <person name="Lage O.M."/>
            <person name="Pohl T."/>
            <person name="Merkel B.J."/>
            <person name="Hornburger P."/>
            <person name="Mueller R.-W."/>
            <person name="Bruemmer F."/>
            <person name="Labrenz M."/>
            <person name="Spormann A.M."/>
            <person name="Op den Camp H."/>
            <person name="Overmann J."/>
            <person name="Amann R."/>
            <person name="Jetten M.S.M."/>
            <person name="Mascher T."/>
            <person name="Medema M.H."/>
            <person name="Devos D.P."/>
            <person name="Kaster A.-K."/>
            <person name="Ovreas L."/>
            <person name="Rohde M."/>
            <person name="Galperin M.Y."/>
            <person name="Jogler C."/>
        </authorList>
    </citation>
    <scope>NUCLEOTIDE SEQUENCE [LARGE SCALE GENOMIC DNA]</scope>
    <source>
        <strain evidence="9 10">HG15A2</strain>
    </source>
</reference>
<keyword evidence="2" id="KW-0732">Signal</keyword>
<evidence type="ECO:0000256" key="4">
    <source>
        <dbReference type="RuleBase" id="RU004003"/>
    </source>
</evidence>
<evidence type="ECO:0000256" key="5">
    <source>
        <dbReference type="RuleBase" id="RU004004"/>
    </source>
</evidence>
<dbReference type="AlphaFoldDB" id="A0A517MUN3"/>
<dbReference type="InterPro" id="IPR050810">
    <property type="entry name" value="Bact_Secretion_Sys_Channel"/>
</dbReference>
<evidence type="ECO:0000313" key="10">
    <source>
        <dbReference type="Proteomes" id="UP000319852"/>
    </source>
</evidence>
<feature type="domain" description="NolW-like" evidence="8">
    <location>
        <begin position="436"/>
        <end position="531"/>
    </location>
</feature>
<gene>
    <name evidence="9" type="primary">pulD_1</name>
    <name evidence="9" type="ORF">HG15A2_18690</name>
</gene>
<dbReference type="Pfam" id="PF03958">
    <property type="entry name" value="Secretin_N"/>
    <property type="match status" value="4"/>
</dbReference>
<sequence length="1083" mass="116988">MSKLKLFSPRLTRWLVVLLMAVTGLTLWLRPSDRAAAQQRAQTPVAPRYVAQADILPEARGPQINQNKTLQQQAPQLQSPQALTENDRLQLHNLTVEKLHDRLQETLGKQLPLVRNPQQPWARLVIEPGGAKAPPVVITGNLKTGELRLAGRPDQVRSWKQIIEALDSPARGTQQTAMVTTSGKSDAKVRQVVNLLLAQNTQLNAENSDSPPNGDATNSNAASPGEQNPASALGSLLGPVQIEFIEGTRYLIIRGKPEDVARVEQIIQQIENLSEVAEPQITVFPLQHVESTAIARLVQSTFDSDTSGASLDRIYGSLLVVPLVKPNAVLLIGPQLSVGKASELIEKLDLPGKALTQFEVFRLKFADAERAQEVIENVFRTEEQEGLTTLSPKAVVIADSRTNAVIVRAGPRDMAEVKALIDEIDRPGGEAEVDIQIFKLRSSVATDLAPVIREALTGSNEVGDSDAAQRASAVLRLITIDEKGRQQLESGVFSNAQITADQNGNSLIVSAPRPALPLIAALIAELDKAPDNTAELKVFTINNGDAVSLAEMLETLLGAGEEGNQGEGSSPFQLRFSVDERTNSIIAAGSQDELILVEAILLRLDSSNARERENRVYKLKNANAEQVALALQDWLEGRRNVEGTAPGVVSPFQQIEREVVVVPEINSNSLIVSAAPEYYEELTKIIEQLDEQAPMVMIQVLIGEVRLGDADEFGVELGLQDSLLFDRGLLEDIDRSTNTTIVNDPGGGSTTFENQVIDSARFTPGFEFGDPSRALGNAGSAASLATASKVAAQSLSSFAVGRVSPDLGFGGLVLSASSESVSMLLRALQESRRLEVLSRPQIMALDNQTGRTFVGETVPIIQSTALDNFGRLQSFTTQVPVGLELLVRPRISPDGLVVMEVYAEKSELGPISQGLPISVAPNGDAIRVPRINQIQAETTISALDGQTVVLSGLLTKSDSALHRRVPLLADIPLLGDLFRYDTTSTVRSELLIILTPHIVRNRHEAEMLKQVESARMNWCLSDVVEWSGQSGLRSVEDTMGAANAETVYPSDLSPGESYMQGPPVENMPVGQPDMALPPTSYTP</sequence>
<keyword evidence="10" id="KW-1185">Reference proteome</keyword>
<dbReference type="GO" id="GO:0009279">
    <property type="term" value="C:cell outer membrane"/>
    <property type="evidence" value="ECO:0007669"/>
    <property type="project" value="UniProtKB-SubCell"/>
</dbReference>
<dbReference type="EMBL" id="CP036263">
    <property type="protein sequence ID" value="QDS98588.1"/>
    <property type="molecule type" value="Genomic_DNA"/>
</dbReference>
<dbReference type="PANTHER" id="PTHR30332">
    <property type="entry name" value="PROBABLE GENERAL SECRETION PATHWAY PROTEIN D"/>
    <property type="match status" value="1"/>
</dbReference>
<name>A0A517MUN3_9BACT</name>
<dbReference type="GO" id="GO:0009306">
    <property type="term" value="P:protein secretion"/>
    <property type="evidence" value="ECO:0007669"/>
    <property type="project" value="InterPro"/>
</dbReference>
<comment type="similarity">
    <text evidence="4">Belongs to the bacterial secretin family.</text>
</comment>
<dbReference type="Proteomes" id="UP000319852">
    <property type="component" value="Chromosome"/>
</dbReference>
<feature type="domain" description="NolW-like" evidence="8">
    <location>
        <begin position="359"/>
        <end position="428"/>
    </location>
</feature>
<dbReference type="OrthoDB" id="9779724at2"/>
<evidence type="ECO:0000313" key="9">
    <source>
        <dbReference type="EMBL" id="QDS98588.1"/>
    </source>
</evidence>
<dbReference type="PANTHER" id="PTHR30332:SF24">
    <property type="entry name" value="SECRETIN GSPD-RELATED"/>
    <property type="match status" value="1"/>
</dbReference>
<feature type="compositionally biased region" description="Polar residues" evidence="6">
    <location>
        <begin position="208"/>
        <end position="230"/>
    </location>
</feature>
<evidence type="ECO:0000259" key="8">
    <source>
        <dbReference type="Pfam" id="PF03958"/>
    </source>
</evidence>
<dbReference type="RefSeq" id="WP_145059787.1">
    <property type="nucleotide sequence ID" value="NZ_CP036263.1"/>
</dbReference>
<evidence type="ECO:0000256" key="6">
    <source>
        <dbReference type="SAM" id="MobiDB-lite"/>
    </source>
</evidence>
<feature type="domain" description="NolW-like" evidence="8">
    <location>
        <begin position="615"/>
        <end position="694"/>
    </location>
</feature>
<dbReference type="InterPro" id="IPR038591">
    <property type="entry name" value="NolW-like_sf"/>
</dbReference>
<organism evidence="9 10">
    <name type="scientific">Adhaeretor mobilis</name>
    <dbReference type="NCBI Taxonomy" id="1930276"/>
    <lineage>
        <taxon>Bacteria</taxon>
        <taxon>Pseudomonadati</taxon>
        <taxon>Planctomycetota</taxon>
        <taxon>Planctomycetia</taxon>
        <taxon>Pirellulales</taxon>
        <taxon>Lacipirellulaceae</taxon>
        <taxon>Adhaeretor</taxon>
    </lineage>
</organism>
<dbReference type="KEGG" id="amob:HG15A2_18690"/>
<dbReference type="GO" id="GO:0015627">
    <property type="term" value="C:type II protein secretion system complex"/>
    <property type="evidence" value="ECO:0007669"/>
    <property type="project" value="TreeGrafter"/>
</dbReference>
<accession>A0A517MUN3</accession>
<dbReference type="Gene3D" id="3.30.1370.120">
    <property type="match status" value="5"/>
</dbReference>
<feature type="region of interest" description="Disordered" evidence="6">
    <location>
        <begin position="1049"/>
        <end position="1083"/>
    </location>
</feature>
<evidence type="ECO:0000256" key="3">
    <source>
        <dbReference type="ARBA" id="ARBA00023136"/>
    </source>
</evidence>
<feature type="region of interest" description="Disordered" evidence="6">
    <location>
        <begin position="203"/>
        <end position="232"/>
    </location>
</feature>